<feature type="region of interest" description="Disordered" evidence="10">
    <location>
        <begin position="106"/>
        <end position="192"/>
    </location>
</feature>
<evidence type="ECO:0000313" key="12">
    <source>
        <dbReference type="EMBL" id="KAK5164493.1"/>
    </source>
</evidence>
<keyword evidence="3" id="KW-0813">Transport</keyword>
<dbReference type="InterPro" id="IPR051415">
    <property type="entry name" value="LAAT-1"/>
</dbReference>
<feature type="transmembrane region" description="Helical" evidence="11">
    <location>
        <begin position="200"/>
        <end position="222"/>
    </location>
</feature>
<evidence type="ECO:0000256" key="7">
    <source>
        <dbReference type="ARBA" id="ARBA00022989"/>
    </source>
</evidence>
<dbReference type="FunFam" id="1.20.1280.290:FF:000011">
    <property type="entry name" value="PQ loop repeat protein"/>
    <property type="match status" value="1"/>
</dbReference>
<feature type="transmembrane region" description="Helical" evidence="11">
    <location>
        <begin position="51"/>
        <end position="69"/>
    </location>
</feature>
<dbReference type="SMART" id="SM00679">
    <property type="entry name" value="CTNS"/>
    <property type="match status" value="2"/>
</dbReference>
<dbReference type="GO" id="GO:0098588">
    <property type="term" value="C:bounding membrane of organelle"/>
    <property type="evidence" value="ECO:0007669"/>
    <property type="project" value="UniProtKB-ARBA"/>
</dbReference>
<evidence type="ECO:0000256" key="1">
    <source>
        <dbReference type="ARBA" id="ARBA00004116"/>
    </source>
</evidence>
<evidence type="ECO:0000256" key="6">
    <source>
        <dbReference type="ARBA" id="ARBA00022737"/>
    </source>
</evidence>
<comment type="caution">
    <text evidence="12">The sequence shown here is derived from an EMBL/GenBank/DDBJ whole genome shotgun (WGS) entry which is preliminary data.</text>
</comment>
<dbReference type="PANTHER" id="PTHR16201:SF35">
    <property type="entry name" value="VACUOLAR AMINO ACID TRANSPORTER YPQ1-RELATED"/>
    <property type="match status" value="1"/>
</dbReference>
<dbReference type="GO" id="GO:0034490">
    <property type="term" value="P:basic amino acid transmembrane import into vacuole"/>
    <property type="evidence" value="ECO:0007669"/>
    <property type="project" value="UniProtKB-ARBA"/>
</dbReference>
<keyword evidence="5 11" id="KW-0812">Transmembrane</keyword>
<dbReference type="GO" id="GO:0005773">
    <property type="term" value="C:vacuole"/>
    <property type="evidence" value="ECO:0007669"/>
    <property type="project" value="UniProtKB-SubCell"/>
</dbReference>
<keyword evidence="8 11" id="KW-0472">Membrane</keyword>
<evidence type="ECO:0000256" key="3">
    <source>
        <dbReference type="ARBA" id="ARBA00022448"/>
    </source>
</evidence>
<dbReference type="GO" id="GO:0015179">
    <property type="term" value="F:L-amino acid transmembrane transporter activity"/>
    <property type="evidence" value="ECO:0007669"/>
    <property type="project" value="UniProtKB-ARBA"/>
</dbReference>
<feature type="transmembrane region" description="Helical" evidence="11">
    <location>
        <begin position="282"/>
        <end position="302"/>
    </location>
</feature>
<dbReference type="Pfam" id="PF04193">
    <property type="entry name" value="PQ-loop"/>
    <property type="match status" value="2"/>
</dbReference>
<dbReference type="GO" id="GO:0015174">
    <property type="term" value="F:basic amino acid transmembrane transporter activity"/>
    <property type="evidence" value="ECO:0007669"/>
    <property type="project" value="UniProtKB-ARBA"/>
</dbReference>
<comment type="similarity">
    <text evidence="9">Belongs to the laat-1 family.</text>
</comment>
<keyword evidence="6" id="KW-0677">Repeat</keyword>
<dbReference type="GO" id="GO:0034488">
    <property type="term" value="P:basic amino acid transmembrane export from vacuole"/>
    <property type="evidence" value="ECO:0007669"/>
    <property type="project" value="UniProtKB-ARBA"/>
</dbReference>
<feature type="compositionally biased region" description="Polar residues" evidence="10">
    <location>
        <begin position="127"/>
        <end position="136"/>
    </location>
</feature>
<keyword evidence="13" id="KW-1185">Reference proteome</keyword>
<feature type="transmembrane region" description="Helical" evidence="11">
    <location>
        <begin position="12"/>
        <end position="31"/>
    </location>
</feature>
<organism evidence="12 13">
    <name type="scientific">Saxophila tyrrhenica</name>
    <dbReference type="NCBI Taxonomy" id="1690608"/>
    <lineage>
        <taxon>Eukaryota</taxon>
        <taxon>Fungi</taxon>
        <taxon>Dikarya</taxon>
        <taxon>Ascomycota</taxon>
        <taxon>Pezizomycotina</taxon>
        <taxon>Dothideomycetes</taxon>
        <taxon>Dothideomycetidae</taxon>
        <taxon>Mycosphaerellales</taxon>
        <taxon>Extremaceae</taxon>
        <taxon>Saxophila</taxon>
    </lineage>
</organism>
<dbReference type="PANTHER" id="PTHR16201">
    <property type="entry name" value="SEVEN TRANSMEMBRANE PROTEIN 1-RELATED"/>
    <property type="match status" value="1"/>
</dbReference>
<dbReference type="GO" id="GO:0015101">
    <property type="term" value="F:organic cation transmembrane transporter activity"/>
    <property type="evidence" value="ECO:0007669"/>
    <property type="project" value="UniProtKB-ARBA"/>
</dbReference>
<feature type="transmembrane region" description="Helical" evidence="11">
    <location>
        <begin position="336"/>
        <end position="359"/>
    </location>
</feature>
<proteinExistence type="inferred from homology"/>
<evidence type="ECO:0000256" key="5">
    <source>
        <dbReference type="ARBA" id="ARBA00022692"/>
    </source>
</evidence>
<evidence type="ECO:0000256" key="2">
    <source>
        <dbReference type="ARBA" id="ARBA00004127"/>
    </source>
</evidence>
<feature type="transmembrane region" description="Helical" evidence="11">
    <location>
        <begin position="75"/>
        <end position="96"/>
    </location>
</feature>
<evidence type="ECO:0000256" key="8">
    <source>
        <dbReference type="ARBA" id="ARBA00023136"/>
    </source>
</evidence>
<feature type="transmembrane region" description="Helical" evidence="11">
    <location>
        <begin position="242"/>
        <end position="261"/>
    </location>
</feature>
<evidence type="ECO:0000256" key="9">
    <source>
        <dbReference type="ARBA" id="ARBA00038039"/>
    </source>
</evidence>
<evidence type="ECO:0000256" key="4">
    <source>
        <dbReference type="ARBA" id="ARBA00022554"/>
    </source>
</evidence>
<gene>
    <name evidence="12" type="ORF">LTR77_009699</name>
</gene>
<dbReference type="EMBL" id="JAVRRT010000019">
    <property type="protein sequence ID" value="KAK5164493.1"/>
    <property type="molecule type" value="Genomic_DNA"/>
</dbReference>
<sequence>MFPPSSGYDFDIEAISGICGSISIACWVVVFSPQIIENFRRSSAEGLSMEFLVIWLLGDFFNIIGAVLQKVLPTMIILAIYYTFADIVLIAQCFYYRGFSFRDPKDQKPAEVADGPTSERTPLIGNGHTNGQTNGSVEERPTIGSIDPASRTRSQSSFRDRFASLDGTHLSPATPMHPQPKDSDETEPLKPSQPRSWLQAILFNSTAIVLVVLAGVAGYYLSPSQPPPTHHHTTPADEQAQSLHFSFWGQIFGYICAVLYLGSRIPQILLNYRRKSTEGLNALFFIFACVGNLTYVCSILAFEPICSSHRHGHWHESNCKPGEASSVYATYILVNLSWLIGSAGTLGLDFAVFVQFFLYRHNVSGNTLTAEDVPRRVDGEGRGREPNER</sequence>
<accession>A0AAV9P123</accession>
<dbReference type="GeneID" id="89931029"/>
<evidence type="ECO:0000256" key="10">
    <source>
        <dbReference type="SAM" id="MobiDB-lite"/>
    </source>
</evidence>
<dbReference type="Proteomes" id="UP001337655">
    <property type="component" value="Unassembled WGS sequence"/>
</dbReference>
<dbReference type="GO" id="GO:0012505">
    <property type="term" value="C:endomembrane system"/>
    <property type="evidence" value="ECO:0007669"/>
    <property type="project" value="UniProtKB-SubCell"/>
</dbReference>
<keyword evidence="4" id="KW-0926">Vacuole</keyword>
<evidence type="ECO:0000256" key="11">
    <source>
        <dbReference type="SAM" id="Phobius"/>
    </source>
</evidence>
<dbReference type="RefSeq" id="XP_064654741.1">
    <property type="nucleotide sequence ID" value="XM_064806925.1"/>
</dbReference>
<evidence type="ECO:0008006" key="14">
    <source>
        <dbReference type="Google" id="ProtNLM"/>
    </source>
</evidence>
<dbReference type="AlphaFoldDB" id="A0AAV9P123"/>
<protein>
    <recommendedName>
        <fullName evidence="14">PQ-loop-domain-containing protein</fullName>
    </recommendedName>
</protein>
<reference evidence="12 13" key="1">
    <citation type="submission" date="2023-08" db="EMBL/GenBank/DDBJ databases">
        <title>Black Yeasts Isolated from many extreme environments.</title>
        <authorList>
            <person name="Coleine C."/>
            <person name="Stajich J.E."/>
            <person name="Selbmann L."/>
        </authorList>
    </citation>
    <scope>NUCLEOTIDE SEQUENCE [LARGE SCALE GENOMIC DNA]</scope>
    <source>
        <strain evidence="12 13">CCFEE 5935</strain>
    </source>
</reference>
<keyword evidence="7 11" id="KW-1133">Transmembrane helix</keyword>
<name>A0AAV9P123_9PEZI</name>
<evidence type="ECO:0000313" key="13">
    <source>
        <dbReference type="Proteomes" id="UP001337655"/>
    </source>
</evidence>
<dbReference type="Gene3D" id="1.20.1280.290">
    <property type="match status" value="2"/>
</dbReference>
<comment type="subcellular location">
    <subcellularLocation>
        <location evidence="2">Endomembrane system</location>
        <topology evidence="2">Multi-pass membrane protein</topology>
    </subcellularLocation>
    <subcellularLocation>
        <location evidence="1">Vacuole</location>
    </subcellularLocation>
</comment>
<dbReference type="InterPro" id="IPR006603">
    <property type="entry name" value="PQ-loop_rpt"/>
</dbReference>